<feature type="compositionally biased region" description="Low complexity" evidence="1">
    <location>
        <begin position="24"/>
        <end position="38"/>
    </location>
</feature>
<organism evidence="2 3">
    <name type="scientific">Aeromonas veronii</name>
    <dbReference type="NCBI Taxonomy" id="654"/>
    <lineage>
        <taxon>Bacteria</taxon>
        <taxon>Pseudomonadati</taxon>
        <taxon>Pseudomonadota</taxon>
        <taxon>Gammaproteobacteria</taxon>
        <taxon>Aeromonadales</taxon>
        <taxon>Aeromonadaceae</taxon>
        <taxon>Aeromonas</taxon>
    </lineage>
</organism>
<reference evidence="2 3" key="1">
    <citation type="submission" date="2019-10" db="EMBL/GenBank/DDBJ databases">
        <authorList>
            <person name="Karimi E."/>
        </authorList>
    </citation>
    <scope>NUCLEOTIDE SEQUENCE [LARGE SCALE GENOMIC DNA]</scope>
    <source>
        <strain evidence="2">Aeromonas sp. 8C</strain>
    </source>
</reference>
<feature type="region of interest" description="Disordered" evidence="1">
    <location>
        <begin position="1"/>
        <end position="56"/>
    </location>
</feature>
<dbReference type="EMBL" id="CABWLC010000013">
    <property type="protein sequence ID" value="VXA86347.1"/>
    <property type="molecule type" value="Genomic_DNA"/>
</dbReference>
<dbReference type="Proteomes" id="UP000439123">
    <property type="component" value="Unassembled WGS sequence"/>
</dbReference>
<accession>A0A653L5Q1</accession>
<proteinExistence type="predicted"/>
<dbReference type="AlphaFoldDB" id="A0A653L5Q1"/>
<name>A0A653L5Q1_AERVE</name>
<gene>
    <name evidence="2" type="ORF">AERO8C_200022</name>
</gene>
<sequence>MGRHRQRLLGSGVLARRGGHRHAAAPAAGSDPHAPAGAKRPSGAGLQPDPGGDPAAALLRALCRPDDGRVTVYSPAPATFG</sequence>
<evidence type="ECO:0000313" key="2">
    <source>
        <dbReference type="EMBL" id="VXA86347.1"/>
    </source>
</evidence>
<protein>
    <submittedName>
        <fullName evidence="2">Uncharacterized protein</fullName>
    </submittedName>
</protein>
<evidence type="ECO:0000313" key="3">
    <source>
        <dbReference type="Proteomes" id="UP000439123"/>
    </source>
</evidence>
<evidence type="ECO:0000256" key="1">
    <source>
        <dbReference type="SAM" id="MobiDB-lite"/>
    </source>
</evidence>